<dbReference type="Proteomes" id="UP000030170">
    <property type="component" value="Unassembled WGS sequence"/>
</dbReference>
<evidence type="ECO:0000259" key="1">
    <source>
        <dbReference type="Pfam" id="PF06485"/>
    </source>
</evidence>
<gene>
    <name evidence="3" type="ORF">DO97_03815</name>
</gene>
<dbReference type="InterPro" id="IPR009472">
    <property type="entry name" value="Tab2-like"/>
</dbReference>
<proteinExistence type="predicted"/>
<reference evidence="3 4" key="1">
    <citation type="journal article" date="2014" name="Mol. Ecol.">
        <title>Evolution of Synechococcus.</title>
        <authorList>
            <person name="Dvorak P."/>
            <person name="Casamatta D."/>
            <person name="Hasler P."/>
            <person name="Poulickova A."/>
            <person name="Ondrej V."/>
            <person name="Sanges R."/>
        </authorList>
    </citation>
    <scope>NUCLEOTIDE SEQUENCE [LARGE SCALE GENOMIC DNA]</scope>
    <source>
        <strain evidence="3 4">CAUP A 1101</strain>
    </source>
</reference>
<accession>A0A098TPV1</accession>
<dbReference type="Pfam" id="PF20429">
    <property type="entry name" value="Tab2-like_C"/>
    <property type="match status" value="1"/>
</dbReference>
<dbReference type="STRING" id="1497020.DO97_03815"/>
<evidence type="ECO:0000313" key="4">
    <source>
        <dbReference type="Proteomes" id="UP000030170"/>
    </source>
</evidence>
<dbReference type="InterPro" id="IPR046760">
    <property type="entry name" value="Tab2-like_N"/>
</dbReference>
<name>A0A098TPV1_9CYAN</name>
<evidence type="ECO:0000259" key="2">
    <source>
        <dbReference type="Pfam" id="PF20429"/>
    </source>
</evidence>
<dbReference type="InterPro" id="IPR046761">
    <property type="entry name" value="Tab2-like_C"/>
</dbReference>
<dbReference type="RefSeq" id="WP_036532510.1">
    <property type="nucleotide sequence ID" value="NZ_JJML01000017.1"/>
</dbReference>
<protein>
    <recommendedName>
        <fullName evidence="5">DUF1092 family protein</fullName>
    </recommendedName>
</protein>
<organism evidence="3 4">
    <name type="scientific">Neosynechococcus sphagnicola sy1</name>
    <dbReference type="NCBI Taxonomy" id="1497020"/>
    <lineage>
        <taxon>Bacteria</taxon>
        <taxon>Bacillati</taxon>
        <taxon>Cyanobacteriota</taxon>
        <taxon>Cyanophyceae</taxon>
        <taxon>Neosynechococcales</taxon>
        <taxon>Neosynechococcaceae</taxon>
        <taxon>Neosynechococcus</taxon>
    </lineage>
</organism>
<feature type="domain" description="RNA-binding protein Tab2-like N-terminal" evidence="1">
    <location>
        <begin position="4"/>
        <end position="114"/>
    </location>
</feature>
<evidence type="ECO:0000313" key="3">
    <source>
        <dbReference type="EMBL" id="KGF72858.1"/>
    </source>
</evidence>
<keyword evidence="4" id="KW-1185">Reference proteome</keyword>
<comment type="caution">
    <text evidence="3">The sequence shown here is derived from an EMBL/GenBank/DDBJ whole genome shotgun (WGS) entry which is preliminary data.</text>
</comment>
<dbReference type="OrthoDB" id="420270at2"/>
<feature type="domain" description="RNA-binding protein Tab2/Atab2 C-terminal" evidence="2">
    <location>
        <begin position="135"/>
        <end position="289"/>
    </location>
</feature>
<dbReference type="PANTHER" id="PTHR34556">
    <property type="match status" value="1"/>
</dbReference>
<dbReference type="GO" id="GO:0003723">
    <property type="term" value="F:RNA binding"/>
    <property type="evidence" value="ECO:0007669"/>
    <property type="project" value="InterPro"/>
</dbReference>
<dbReference type="EMBL" id="JJML01000017">
    <property type="protein sequence ID" value="KGF72858.1"/>
    <property type="molecule type" value="Genomic_DNA"/>
</dbReference>
<sequence>MGIVWELDFYSRPIVDEQQKKIWELLVCQSPQDTSTDMASLFRYTQFCPSTQVNSIWLRTALESALAEATQPPDRIRFFRQPMANMITKACSELDIAAQPSRRTFALNHWLQQRLLEVYPTDPGYQPGTSPTISSPVLPPQALPEALVGQSWAFVNLTCDELSQMSTWAVDFGDAFPPQMLGLSPDVLIPGVVIFSPRALPMAGWMSGLDLVFLKLQAQPIPSLGKLPSQLILETGIRDRWVLASFTDVPTLKEARAFEAAKQEAHQVHFLAVQSHPQAETFAGFWLLQEVNLA</sequence>
<dbReference type="AlphaFoldDB" id="A0A098TPV1"/>
<dbReference type="PANTHER" id="PTHR34556:SF2">
    <property type="entry name" value="PROTEIN TAB2 HOMOLOG, CHLOROPLASTIC"/>
    <property type="match status" value="1"/>
</dbReference>
<dbReference type="Pfam" id="PF06485">
    <property type="entry name" value="Tab2-like_N"/>
    <property type="match status" value="1"/>
</dbReference>
<evidence type="ECO:0008006" key="5">
    <source>
        <dbReference type="Google" id="ProtNLM"/>
    </source>
</evidence>